<feature type="domain" description="Cyclic nucleotide-binding" evidence="2">
    <location>
        <begin position="236"/>
        <end position="344"/>
    </location>
</feature>
<evidence type="ECO:0000313" key="4">
    <source>
        <dbReference type="Proteomes" id="UP000242188"/>
    </source>
</evidence>
<proteinExistence type="predicted"/>
<feature type="compositionally biased region" description="Basic residues" evidence="1">
    <location>
        <begin position="497"/>
        <end position="507"/>
    </location>
</feature>
<dbReference type="PANTHER" id="PTHR23011:SF28">
    <property type="entry name" value="CYCLIC NUCLEOTIDE-BINDING DOMAIN CONTAINING PROTEIN"/>
    <property type="match status" value="1"/>
</dbReference>
<organism evidence="3 4">
    <name type="scientific">Mizuhopecten yessoensis</name>
    <name type="common">Japanese scallop</name>
    <name type="synonym">Patinopecten yessoensis</name>
    <dbReference type="NCBI Taxonomy" id="6573"/>
    <lineage>
        <taxon>Eukaryota</taxon>
        <taxon>Metazoa</taxon>
        <taxon>Spiralia</taxon>
        <taxon>Lophotrochozoa</taxon>
        <taxon>Mollusca</taxon>
        <taxon>Bivalvia</taxon>
        <taxon>Autobranchia</taxon>
        <taxon>Pteriomorphia</taxon>
        <taxon>Pectinida</taxon>
        <taxon>Pectinoidea</taxon>
        <taxon>Pectinidae</taxon>
        <taxon>Mizuhopecten</taxon>
    </lineage>
</organism>
<accession>A0A210Q6N5</accession>
<dbReference type="EMBL" id="NEDP02004786">
    <property type="protein sequence ID" value="OWF44396.1"/>
    <property type="molecule type" value="Genomic_DNA"/>
</dbReference>
<feature type="region of interest" description="Disordered" evidence="1">
    <location>
        <begin position="24"/>
        <end position="54"/>
    </location>
</feature>
<feature type="compositionally biased region" description="Polar residues" evidence="1">
    <location>
        <begin position="484"/>
        <end position="494"/>
    </location>
</feature>
<name>A0A210Q6N5_MIZYE</name>
<dbReference type="PROSITE" id="PS50042">
    <property type="entry name" value="CNMP_BINDING_3"/>
    <property type="match status" value="1"/>
</dbReference>
<evidence type="ECO:0000259" key="2">
    <source>
        <dbReference type="PROSITE" id="PS50042"/>
    </source>
</evidence>
<gene>
    <name evidence="3" type="ORF">KP79_PYT01695</name>
</gene>
<dbReference type="AlphaFoldDB" id="A0A210Q6N5"/>
<dbReference type="SMART" id="SM00100">
    <property type="entry name" value="cNMP"/>
    <property type="match status" value="1"/>
</dbReference>
<dbReference type="InterPro" id="IPR018490">
    <property type="entry name" value="cNMP-bd_dom_sf"/>
</dbReference>
<dbReference type="InterPro" id="IPR014710">
    <property type="entry name" value="RmlC-like_jellyroll"/>
</dbReference>
<dbReference type="Gene3D" id="2.60.120.10">
    <property type="entry name" value="Jelly Rolls"/>
    <property type="match status" value="2"/>
</dbReference>
<feature type="compositionally biased region" description="Basic residues" evidence="1">
    <location>
        <begin position="24"/>
        <end position="34"/>
    </location>
</feature>
<feature type="region of interest" description="Disordered" evidence="1">
    <location>
        <begin position="484"/>
        <end position="513"/>
    </location>
</feature>
<sequence>MEHECETEEQEEYTAIYTVSRRTRTRSKCRRTKSGRNEKTQSEKNRNACPDEILPPVMFSPRNQKLSSKMKSKFDITKEKLQNLHTVFFPIPRNRVFLGKCSDDDDSSGYRVSESVLSVLKTVRIWKLRKTGRQGYDKFRRTAEFVSFARKMCARQPDKTLSPEESILFFLNTSSRRRPDTPNSPDPRTLFDVTPFKALGQKTFVNTLRNCLGIPPELRTSDDITAMTRMLGKFSIFCSYPKQVQQGICRQGWYSRFDKATILAREGSRADFYYLVVSGVAVSRCLDYEEDAVAKRSHFVEFHRQGDVIGEKEILTDSERPMTIVCKEAIEVIGLDRDELLALFQSSGAPQCINLLTTVPDLSGFPFQLLQTYHFSCSVHHYRRGAVIVKDSNESEWIYVVKSGSCQVYESVTRRTPERTALMASNKVCRSSLDSGLPDITKTTNLVSEPCLSSSKEMLSSRKSKSKLSLAHLKTVLPNITLANSTVSQKSPESTPRRKCKTTRHGSPRADFRESSAKGHTFYLKVDIVTERECFGLQSLLYKQLPTLSLVSNGAECILLSKQFFRDHMDDDLKRRLVYRVPPYPSNSQVRDAVEDKLTWDTYKHQVLHDAMSK</sequence>
<comment type="caution">
    <text evidence="3">The sequence shown here is derived from an EMBL/GenBank/DDBJ whole genome shotgun (WGS) entry which is preliminary data.</text>
</comment>
<dbReference type="OrthoDB" id="166212at2759"/>
<evidence type="ECO:0000256" key="1">
    <source>
        <dbReference type="SAM" id="MobiDB-lite"/>
    </source>
</evidence>
<dbReference type="Proteomes" id="UP000242188">
    <property type="component" value="Unassembled WGS sequence"/>
</dbReference>
<dbReference type="InterPro" id="IPR000595">
    <property type="entry name" value="cNMP-bd_dom"/>
</dbReference>
<dbReference type="SUPFAM" id="SSF51206">
    <property type="entry name" value="cAMP-binding domain-like"/>
    <property type="match status" value="2"/>
</dbReference>
<evidence type="ECO:0000313" key="3">
    <source>
        <dbReference type="EMBL" id="OWF44396.1"/>
    </source>
</evidence>
<protein>
    <submittedName>
        <fullName evidence="3">Cyclic nucleotide-binding domain-containing protein 2</fullName>
    </submittedName>
</protein>
<dbReference type="CDD" id="cd00038">
    <property type="entry name" value="CAP_ED"/>
    <property type="match status" value="1"/>
</dbReference>
<dbReference type="STRING" id="6573.A0A210Q6N5"/>
<reference evidence="3 4" key="1">
    <citation type="journal article" date="2017" name="Nat. Ecol. Evol.">
        <title>Scallop genome provides insights into evolution of bilaterian karyotype and development.</title>
        <authorList>
            <person name="Wang S."/>
            <person name="Zhang J."/>
            <person name="Jiao W."/>
            <person name="Li J."/>
            <person name="Xun X."/>
            <person name="Sun Y."/>
            <person name="Guo X."/>
            <person name="Huan P."/>
            <person name="Dong B."/>
            <person name="Zhang L."/>
            <person name="Hu X."/>
            <person name="Sun X."/>
            <person name="Wang J."/>
            <person name="Zhao C."/>
            <person name="Wang Y."/>
            <person name="Wang D."/>
            <person name="Huang X."/>
            <person name="Wang R."/>
            <person name="Lv J."/>
            <person name="Li Y."/>
            <person name="Zhang Z."/>
            <person name="Liu B."/>
            <person name="Lu W."/>
            <person name="Hui Y."/>
            <person name="Liang J."/>
            <person name="Zhou Z."/>
            <person name="Hou R."/>
            <person name="Li X."/>
            <person name="Liu Y."/>
            <person name="Li H."/>
            <person name="Ning X."/>
            <person name="Lin Y."/>
            <person name="Zhao L."/>
            <person name="Xing Q."/>
            <person name="Dou J."/>
            <person name="Li Y."/>
            <person name="Mao J."/>
            <person name="Guo H."/>
            <person name="Dou H."/>
            <person name="Li T."/>
            <person name="Mu C."/>
            <person name="Jiang W."/>
            <person name="Fu Q."/>
            <person name="Fu X."/>
            <person name="Miao Y."/>
            <person name="Liu J."/>
            <person name="Yu Q."/>
            <person name="Li R."/>
            <person name="Liao H."/>
            <person name="Li X."/>
            <person name="Kong Y."/>
            <person name="Jiang Z."/>
            <person name="Chourrout D."/>
            <person name="Li R."/>
            <person name="Bao Z."/>
        </authorList>
    </citation>
    <scope>NUCLEOTIDE SEQUENCE [LARGE SCALE GENOMIC DNA]</scope>
    <source>
        <strain evidence="3 4">PY_sf001</strain>
    </source>
</reference>
<dbReference type="Pfam" id="PF00027">
    <property type="entry name" value="cNMP_binding"/>
    <property type="match status" value="1"/>
</dbReference>
<feature type="compositionally biased region" description="Basic and acidic residues" evidence="1">
    <location>
        <begin position="35"/>
        <end position="46"/>
    </location>
</feature>
<keyword evidence="4" id="KW-1185">Reference proteome</keyword>
<dbReference type="PANTHER" id="PTHR23011">
    <property type="entry name" value="CYCLIC NUCLEOTIDE-BINDING DOMAIN CONTAINING PROTEIN"/>
    <property type="match status" value="1"/>
</dbReference>